<proteinExistence type="predicted"/>
<dbReference type="EMBL" id="GIBP01004008">
    <property type="protein sequence ID" value="NDV32977.1"/>
    <property type="molecule type" value="Transcribed_RNA"/>
</dbReference>
<protein>
    <submittedName>
        <fullName evidence="2">Uncharacterized protein</fullName>
    </submittedName>
</protein>
<accession>A0A6B2L800</accession>
<dbReference type="AlphaFoldDB" id="A0A6B2L800"/>
<name>A0A6B2L800_9EUKA</name>
<keyword evidence="1" id="KW-0472">Membrane</keyword>
<sequence>MRFLFTSIDSGNCTLVWGLNGTLQEIDSNYTLPFITPPPLPPPDPAPFPLPVPAPLPLPLPVPAPPITNSTPPSPETPSPIPMIYPSPTRAPSTSNLHYYDTYTILNGSDFGGSMTVAPNTTVIVYGNVTIDNLLLLDNSHLTVIGSLTILNGTNISGTLQVDGGFYWTGRVTVTYVPLNTNGTIFNISYCFSNTTNGTIEVTFKGEVVPEVPYSIANFSRCDHIQTLPSKFHFIPQVDEENTWNCGQTPQYQFYASKTQIFLVSSTKLECGIGLVIVFSSAGGILLLAIVFIICKYCHTQRKRQRNLEELSVAL</sequence>
<keyword evidence="1" id="KW-0812">Transmembrane</keyword>
<evidence type="ECO:0000256" key="1">
    <source>
        <dbReference type="SAM" id="Phobius"/>
    </source>
</evidence>
<keyword evidence="1" id="KW-1133">Transmembrane helix</keyword>
<evidence type="ECO:0000313" key="2">
    <source>
        <dbReference type="EMBL" id="NDV32977.1"/>
    </source>
</evidence>
<organism evidence="2">
    <name type="scientific">Arcella intermedia</name>
    <dbReference type="NCBI Taxonomy" id="1963864"/>
    <lineage>
        <taxon>Eukaryota</taxon>
        <taxon>Amoebozoa</taxon>
        <taxon>Tubulinea</taxon>
        <taxon>Elardia</taxon>
        <taxon>Arcellinida</taxon>
        <taxon>Sphaerothecina</taxon>
        <taxon>Arcellidae</taxon>
        <taxon>Arcella</taxon>
    </lineage>
</organism>
<feature type="transmembrane region" description="Helical" evidence="1">
    <location>
        <begin position="273"/>
        <end position="295"/>
    </location>
</feature>
<reference evidence="2" key="1">
    <citation type="journal article" date="2020" name="J. Eukaryot. Microbiol.">
        <title>De novo Sequencing, Assembly and Annotation of the Transcriptome for the Free-Living Testate Amoeba Arcella intermedia.</title>
        <authorList>
            <person name="Ribeiro G.M."/>
            <person name="Porfirio-Sousa A.L."/>
            <person name="Maurer-Alcala X.X."/>
            <person name="Katz L.A."/>
            <person name="Lahr D.J.G."/>
        </authorList>
    </citation>
    <scope>NUCLEOTIDE SEQUENCE</scope>
</reference>